<evidence type="ECO:0000256" key="1">
    <source>
        <dbReference type="SAM" id="Phobius"/>
    </source>
</evidence>
<evidence type="ECO:0000313" key="2">
    <source>
        <dbReference type="EMBL" id="KAF9451850.1"/>
    </source>
</evidence>
<feature type="transmembrane region" description="Helical" evidence="1">
    <location>
        <begin position="112"/>
        <end position="137"/>
    </location>
</feature>
<gene>
    <name evidence="2" type="ORF">P691DRAFT_301268</name>
</gene>
<evidence type="ECO:0000313" key="3">
    <source>
        <dbReference type="Proteomes" id="UP000807342"/>
    </source>
</evidence>
<proteinExistence type="predicted"/>
<feature type="transmembrane region" description="Helical" evidence="1">
    <location>
        <begin position="74"/>
        <end position="92"/>
    </location>
</feature>
<keyword evidence="1" id="KW-0812">Transmembrane</keyword>
<dbReference type="OrthoDB" id="2952413at2759"/>
<feature type="transmembrane region" description="Helical" evidence="1">
    <location>
        <begin position="152"/>
        <end position="169"/>
    </location>
</feature>
<comment type="caution">
    <text evidence="2">The sequence shown here is derived from an EMBL/GenBank/DDBJ whole genome shotgun (WGS) entry which is preliminary data.</text>
</comment>
<dbReference type="AlphaFoldDB" id="A0A9P5XLP6"/>
<organism evidence="2 3">
    <name type="scientific">Macrolepiota fuliginosa MF-IS2</name>
    <dbReference type="NCBI Taxonomy" id="1400762"/>
    <lineage>
        <taxon>Eukaryota</taxon>
        <taxon>Fungi</taxon>
        <taxon>Dikarya</taxon>
        <taxon>Basidiomycota</taxon>
        <taxon>Agaricomycotina</taxon>
        <taxon>Agaricomycetes</taxon>
        <taxon>Agaricomycetidae</taxon>
        <taxon>Agaricales</taxon>
        <taxon>Agaricineae</taxon>
        <taxon>Agaricaceae</taxon>
        <taxon>Macrolepiota</taxon>
    </lineage>
</organism>
<protein>
    <submittedName>
        <fullName evidence="2">Uncharacterized protein</fullName>
    </submittedName>
</protein>
<accession>A0A9P5XLP6</accession>
<keyword evidence="3" id="KW-1185">Reference proteome</keyword>
<name>A0A9P5XLP6_9AGAR</name>
<feature type="transmembrane region" description="Helical" evidence="1">
    <location>
        <begin position="12"/>
        <end position="33"/>
    </location>
</feature>
<dbReference type="EMBL" id="MU151079">
    <property type="protein sequence ID" value="KAF9451850.1"/>
    <property type="molecule type" value="Genomic_DNA"/>
</dbReference>
<dbReference type="Proteomes" id="UP000807342">
    <property type="component" value="Unassembled WGS sequence"/>
</dbReference>
<keyword evidence="1" id="KW-1133">Transmembrane helix</keyword>
<sequence>MRLRALYRNHRGVTIVLCIATAIELMSTTYAYIMAGLNIQWFTIAPDPVPGCTLSPQNQMSHFHSPVIAWSTRLASNGLELLLLLVGLYRSLKVSEVHFQGGWARMKQLAPVLYVVYRDGTMFYIPVFSLSAIGFIASIDTSLTAQLSCANWEAWLAIAYYICGTRLILNIRSAGMKFTTSMITHHVSTLAFNHGSSTDLDEKHTGLPETVLDISQKQKAGSVTA</sequence>
<reference evidence="2" key="1">
    <citation type="submission" date="2020-11" db="EMBL/GenBank/DDBJ databases">
        <authorList>
            <consortium name="DOE Joint Genome Institute"/>
            <person name="Ahrendt S."/>
            <person name="Riley R."/>
            <person name="Andreopoulos W."/>
            <person name="Labutti K."/>
            <person name="Pangilinan J."/>
            <person name="Ruiz-Duenas F.J."/>
            <person name="Barrasa J.M."/>
            <person name="Sanchez-Garcia M."/>
            <person name="Camarero S."/>
            <person name="Miyauchi S."/>
            <person name="Serrano A."/>
            <person name="Linde D."/>
            <person name="Babiker R."/>
            <person name="Drula E."/>
            <person name="Ayuso-Fernandez I."/>
            <person name="Pacheco R."/>
            <person name="Padilla G."/>
            <person name="Ferreira P."/>
            <person name="Barriuso J."/>
            <person name="Kellner H."/>
            <person name="Castanera R."/>
            <person name="Alfaro M."/>
            <person name="Ramirez L."/>
            <person name="Pisabarro A.G."/>
            <person name="Kuo A."/>
            <person name="Tritt A."/>
            <person name="Lipzen A."/>
            <person name="He G."/>
            <person name="Yan M."/>
            <person name="Ng V."/>
            <person name="Cullen D."/>
            <person name="Martin F."/>
            <person name="Rosso M.-N."/>
            <person name="Henrissat B."/>
            <person name="Hibbett D."/>
            <person name="Martinez A.T."/>
            <person name="Grigoriev I.V."/>
        </authorList>
    </citation>
    <scope>NUCLEOTIDE SEQUENCE</scope>
    <source>
        <strain evidence="2">MF-IS2</strain>
    </source>
</reference>
<keyword evidence="1" id="KW-0472">Membrane</keyword>